<keyword evidence="3" id="KW-1185">Reference proteome</keyword>
<dbReference type="InterPro" id="IPR006747">
    <property type="entry name" value="DUF599"/>
</dbReference>
<comment type="caution">
    <text evidence="2">The sequence shown here is derived from an EMBL/GenBank/DDBJ whole genome shotgun (WGS) entry which is preliminary data.</text>
</comment>
<feature type="transmembrane region" description="Helical" evidence="1">
    <location>
        <begin position="186"/>
        <end position="213"/>
    </location>
</feature>
<keyword evidence="1" id="KW-0472">Membrane</keyword>
<accession>A0ABV6BBF6</accession>
<reference evidence="2 3" key="1">
    <citation type="submission" date="2024-09" db="EMBL/GenBank/DDBJ databases">
        <authorList>
            <person name="Sun Q."/>
            <person name="Mori K."/>
        </authorList>
    </citation>
    <scope>NUCLEOTIDE SEQUENCE [LARGE SCALE GENOMIC DNA]</scope>
    <source>
        <strain evidence="2 3">KCTC 23315</strain>
    </source>
</reference>
<dbReference type="PANTHER" id="PTHR31881">
    <property type="match status" value="1"/>
</dbReference>
<dbReference type="EMBL" id="JBHLXP010000001">
    <property type="protein sequence ID" value="MFC0047407.1"/>
    <property type="molecule type" value="Genomic_DNA"/>
</dbReference>
<organism evidence="2 3">
    <name type="scientific">Rheinheimera tilapiae</name>
    <dbReference type="NCBI Taxonomy" id="875043"/>
    <lineage>
        <taxon>Bacteria</taxon>
        <taxon>Pseudomonadati</taxon>
        <taxon>Pseudomonadota</taxon>
        <taxon>Gammaproteobacteria</taxon>
        <taxon>Chromatiales</taxon>
        <taxon>Chromatiaceae</taxon>
        <taxon>Rheinheimera</taxon>
    </lineage>
</organism>
<dbReference type="PANTHER" id="PTHR31881:SF6">
    <property type="entry name" value="OS09G0494600 PROTEIN"/>
    <property type="match status" value="1"/>
</dbReference>
<sequence length="229" mass="26135">MSWQQLPYLDLIALCWFVGVWVGYTLFAKRRAREVSCLSYELRRKRTAWMEQMLIRDNKMADVALISTLERNVSFFASSSMLILAGLLTALASSDKIAAVLMQVMPWLDHVDGLLQFKILCLVLIYVFTFFQFTWSLRQYGFGGVLIGAAPDGRELPPADRSLYANKAAKVIDQAAHSFNYGLRAIYFSLATLAWFINVWLFMAATIVVLFVMKHREFHSKALKALQDV</sequence>
<evidence type="ECO:0000256" key="1">
    <source>
        <dbReference type="SAM" id="Phobius"/>
    </source>
</evidence>
<protein>
    <submittedName>
        <fullName evidence="2">DUF599 domain-containing protein</fullName>
    </submittedName>
</protein>
<gene>
    <name evidence="2" type="ORF">ACFFJP_03760</name>
</gene>
<feature type="transmembrane region" description="Helical" evidence="1">
    <location>
        <begin position="6"/>
        <end position="27"/>
    </location>
</feature>
<keyword evidence="1" id="KW-0812">Transmembrane</keyword>
<dbReference type="RefSeq" id="WP_377240673.1">
    <property type="nucleotide sequence ID" value="NZ_JBHLXP010000001.1"/>
</dbReference>
<feature type="transmembrane region" description="Helical" evidence="1">
    <location>
        <begin position="113"/>
        <end position="131"/>
    </location>
</feature>
<dbReference type="Proteomes" id="UP001589813">
    <property type="component" value="Unassembled WGS sequence"/>
</dbReference>
<name>A0ABV6BBF6_9GAMM</name>
<proteinExistence type="predicted"/>
<evidence type="ECO:0000313" key="2">
    <source>
        <dbReference type="EMBL" id="MFC0047407.1"/>
    </source>
</evidence>
<keyword evidence="1" id="KW-1133">Transmembrane helix</keyword>
<evidence type="ECO:0000313" key="3">
    <source>
        <dbReference type="Proteomes" id="UP001589813"/>
    </source>
</evidence>
<dbReference type="Pfam" id="PF04654">
    <property type="entry name" value="DUF599"/>
    <property type="match status" value="1"/>
</dbReference>